<dbReference type="EMBL" id="SZYD01000010">
    <property type="protein sequence ID" value="KAD4982971.1"/>
    <property type="molecule type" value="Genomic_DNA"/>
</dbReference>
<dbReference type="Proteomes" id="UP000326396">
    <property type="component" value="Linkage Group LG18"/>
</dbReference>
<evidence type="ECO:0000313" key="2">
    <source>
        <dbReference type="Proteomes" id="UP000326396"/>
    </source>
</evidence>
<gene>
    <name evidence="1" type="ORF">E3N88_19642</name>
</gene>
<proteinExistence type="predicted"/>
<dbReference type="OrthoDB" id="1566845at2759"/>
<reference evidence="1 2" key="1">
    <citation type="submission" date="2019-05" db="EMBL/GenBank/DDBJ databases">
        <title>Mikania micrantha, genome provides insights into the molecular mechanism of rapid growth.</title>
        <authorList>
            <person name="Liu B."/>
        </authorList>
    </citation>
    <scope>NUCLEOTIDE SEQUENCE [LARGE SCALE GENOMIC DNA]</scope>
    <source>
        <strain evidence="1">NLD-2019</strain>
        <tissue evidence="1">Leaf</tissue>
    </source>
</reference>
<name>A0A5N6NNU5_9ASTR</name>
<keyword evidence="2" id="KW-1185">Reference proteome</keyword>
<comment type="caution">
    <text evidence="1">The sequence shown here is derived from an EMBL/GenBank/DDBJ whole genome shotgun (WGS) entry which is preliminary data.</text>
</comment>
<accession>A0A5N6NNU5</accession>
<organism evidence="1 2">
    <name type="scientific">Mikania micrantha</name>
    <name type="common">bitter vine</name>
    <dbReference type="NCBI Taxonomy" id="192012"/>
    <lineage>
        <taxon>Eukaryota</taxon>
        <taxon>Viridiplantae</taxon>
        <taxon>Streptophyta</taxon>
        <taxon>Embryophyta</taxon>
        <taxon>Tracheophyta</taxon>
        <taxon>Spermatophyta</taxon>
        <taxon>Magnoliopsida</taxon>
        <taxon>eudicotyledons</taxon>
        <taxon>Gunneridae</taxon>
        <taxon>Pentapetalae</taxon>
        <taxon>asterids</taxon>
        <taxon>campanulids</taxon>
        <taxon>Asterales</taxon>
        <taxon>Asteraceae</taxon>
        <taxon>Asteroideae</taxon>
        <taxon>Heliantheae alliance</taxon>
        <taxon>Eupatorieae</taxon>
        <taxon>Mikania</taxon>
    </lineage>
</organism>
<protein>
    <submittedName>
        <fullName evidence="1">Uncharacterized protein</fullName>
    </submittedName>
</protein>
<dbReference type="AlphaFoldDB" id="A0A5N6NNU5"/>
<sequence>MANIVSNLTNDFEDILENMELDEDLLRDLVEIMNDDNMVQTSKMESMAIDVLPVNETSCDSSNFSDYEAQLVFDDEKHIQNLDHWVSQNIVELGSTFPGLTYENEMMPFWHVENPVKEDVIDDDIVYVDLWGK</sequence>
<evidence type="ECO:0000313" key="1">
    <source>
        <dbReference type="EMBL" id="KAD4982971.1"/>
    </source>
</evidence>